<sequence>MALPRTLVIVLAGGAGSRLEPLTAHRAKPAVRFLGSHRLIDFPLSNARNAGLDDVWVVQQYHPMSLNDHVANGRPWDLDRTVGGMRVLRPFQGDVGEGWHAGTADALWRNRELIEDFGADAVLVVSADAVYRLDYAAVVDAHLAADAEVTMVTARHDGDVSRYGVVEADDDGRITGYAYKPEDPATDVVTTEVFVLAPDLLLRTLGRFAAEHDLADLGDDVLPHLVDRGTAREHRTTGYWQDVGTIAAYWRTNLAFLDEGAPFALDDPRWPIAGRPDRHTGARVTPTGEVSASVLCAGARVSGTVRRSVVGEGAVVEAGAEVMDSVLLDGVVVAAGARVRRAVVDEGARIGADAEVGGPAGDDDEAVGVVGTGCEVPAGDTVAPGARHPEPQEG</sequence>
<keyword evidence="7" id="KW-0320">Glycogen biosynthesis</keyword>
<comment type="similarity">
    <text evidence="1">Belongs to the bacterial/plant glucose-1-phosphate adenylyltransferase family.</text>
</comment>
<dbReference type="Pfam" id="PF24894">
    <property type="entry name" value="Hexapep_GlmU"/>
    <property type="match status" value="1"/>
</dbReference>
<keyword evidence="8" id="KW-0119">Carbohydrate metabolism</keyword>
<dbReference type="Gene3D" id="3.90.550.10">
    <property type="entry name" value="Spore Coat Polysaccharide Biosynthesis Protein SpsA, Chain A"/>
    <property type="match status" value="1"/>
</dbReference>
<keyword evidence="2" id="KW-0321">Glycogen metabolism</keyword>
<dbReference type="InterPro" id="IPR011004">
    <property type="entry name" value="Trimer_LpxA-like_sf"/>
</dbReference>
<evidence type="ECO:0000313" key="12">
    <source>
        <dbReference type="EMBL" id="MDD9208063.1"/>
    </source>
</evidence>
<evidence type="ECO:0000256" key="1">
    <source>
        <dbReference type="ARBA" id="ARBA00010443"/>
    </source>
</evidence>
<comment type="caution">
    <text evidence="12">The sequence shown here is derived from an EMBL/GenBank/DDBJ whole genome shotgun (WGS) entry which is preliminary data.</text>
</comment>
<dbReference type="InterPro" id="IPR056818">
    <property type="entry name" value="GlmU/GlgC-like_hexapep"/>
</dbReference>
<reference evidence="12" key="1">
    <citation type="submission" date="2023-02" db="EMBL/GenBank/DDBJ databases">
        <title>Georgenia sp.10Sc9-8, isolated from a soil sample collected from the Taklamakan desert.</title>
        <authorList>
            <person name="Liu S."/>
        </authorList>
    </citation>
    <scope>NUCLEOTIDE SEQUENCE</scope>
    <source>
        <strain evidence="12">10Sc9-8</strain>
    </source>
</reference>
<accession>A0ABT5U2C5</accession>
<dbReference type="Proteomes" id="UP001165561">
    <property type="component" value="Unassembled WGS sequence"/>
</dbReference>
<dbReference type="SUPFAM" id="SSF51161">
    <property type="entry name" value="Trimeric LpxA-like enzymes"/>
    <property type="match status" value="1"/>
</dbReference>
<evidence type="ECO:0000256" key="3">
    <source>
        <dbReference type="ARBA" id="ARBA00022679"/>
    </source>
</evidence>
<dbReference type="InterPro" id="IPR005835">
    <property type="entry name" value="NTP_transferase_dom"/>
</dbReference>
<feature type="region of interest" description="Disordered" evidence="9">
    <location>
        <begin position="355"/>
        <end position="394"/>
    </location>
</feature>
<feature type="domain" description="Glucose-1-phosphate adenylyltransferase/Bifunctional protein GlmU-like C-terminal hexapeptide" evidence="11">
    <location>
        <begin position="286"/>
        <end position="371"/>
    </location>
</feature>
<evidence type="ECO:0000256" key="2">
    <source>
        <dbReference type="ARBA" id="ARBA00022600"/>
    </source>
</evidence>
<evidence type="ECO:0000256" key="6">
    <source>
        <dbReference type="ARBA" id="ARBA00022840"/>
    </source>
</evidence>
<dbReference type="PROSITE" id="PS00808">
    <property type="entry name" value="ADP_GLC_PYROPHOSPH_1"/>
    <property type="match status" value="1"/>
</dbReference>
<proteinExistence type="inferred from homology"/>
<evidence type="ECO:0000256" key="8">
    <source>
        <dbReference type="ARBA" id="ARBA00023277"/>
    </source>
</evidence>
<gene>
    <name evidence="12" type="ORF">PU560_16550</name>
</gene>
<keyword evidence="3" id="KW-0808">Transferase</keyword>
<dbReference type="SUPFAM" id="SSF53448">
    <property type="entry name" value="Nucleotide-diphospho-sugar transferases"/>
    <property type="match status" value="1"/>
</dbReference>
<dbReference type="Gene3D" id="2.160.10.10">
    <property type="entry name" value="Hexapeptide repeat proteins"/>
    <property type="match status" value="1"/>
</dbReference>
<dbReference type="PANTHER" id="PTHR43523:SF2">
    <property type="entry name" value="GLUCOSE-1-PHOSPHATE ADENYLYLTRANSFERASE"/>
    <property type="match status" value="1"/>
</dbReference>
<name>A0ABT5U2C5_9MICO</name>
<evidence type="ECO:0000259" key="11">
    <source>
        <dbReference type="Pfam" id="PF24894"/>
    </source>
</evidence>
<dbReference type="InterPro" id="IPR029044">
    <property type="entry name" value="Nucleotide-diphossugar_trans"/>
</dbReference>
<keyword evidence="13" id="KW-1185">Reference proteome</keyword>
<keyword evidence="5" id="KW-0547">Nucleotide-binding</keyword>
<feature type="domain" description="Nucleotidyl transferase" evidence="10">
    <location>
        <begin position="8"/>
        <end position="257"/>
    </location>
</feature>
<dbReference type="CDD" id="cd04651">
    <property type="entry name" value="LbH_G1P_AT_C"/>
    <property type="match status" value="1"/>
</dbReference>
<evidence type="ECO:0000313" key="13">
    <source>
        <dbReference type="Proteomes" id="UP001165561"/>
    </source>
</evidence>
<dbReference type="InterPro" id="IPR011831">
    <property type="entry name" value="ADP-Glc_PPase"/>
</dbReference>
<keyword evidence="4" id="KW-0548">Nucleotidyltransferase</keyword>
<organism evidence="12 13">
    <name type="scientific">Georgenia halotolerans</name>
    <dbReference type="NCBI Taxonomy" id="3028317"/>
    <lineage>
        <taxon>Bacteria</taxon>
        <taxon>Bacillati</taxon>
        <taxon>Actinomycetota</taxon>
        <taxon>Actinomycetes</taxon>
        <taxon>Micrococcales</taxon>
        <taxon>Bogoriellaceae</taxon>
        <taxon>Georgenia</taxon>
    </lineage>
</organism>
<evidence type="ECO:0000256" key="4">
    <source>
        <dbReference type="ARBA" id="ARBA00022695"/>
    </source>
</evidence>
<dbReference type="EMBL" id="JARACI010001187">
    <property type="protein sequence ID" value="MDD9208063.1"/>
    <property type="molecule type" value="Genomic_DNA"/>
</dbReference>
<evidence type="ECO:0000259" key="10">
    <source>
        <dbReference type="Pfam" id="PF00483"/>
    </source>
</evidence>
<dbReference type="Pfam" id="PF00483">
    <property type="entry name" value="NTP_transferase"/>
    <property type="match status" value="1"/>
</dbReference>
<dbReference type="CDD" id="cd02508">
    <property type="entry name" value="ADP_Glucose_PP"/>
    <property type="match status" value="1"/>
</dbReference>
<evidence type="ECO:0000256" key="9">
    <source>
        <dbReference type="SAM" id="MobiDB-lite"/>
    </source>
</evidence>
<protein>
    <submittedName>
        <fullName evidence="12">Sugar phosphate nucleotidyltransferase</fullName>
    </submittedName>
</protein>
<evidence type="ECO:0000256" key="7">
    <source>
        <dbReference type="ARBA" id="ARBA00023056"/>
    </source>
</evidence>
<evidence type="ECO:0000256" key="5">
    <source>
        <dbReference type="ARBA" id="ARBA00022741"/>
    </source>
</evidence>
<dbReference type="InterPro" id="IPR005836">
    <property type="entry name" value="ADP_Glu_pyroP_CS"/>
</dbReference>
<dbReference type="PANTHER" id="PTHR43523">
    <property type="entry name" value="GLUCOSE-1-PHOSPHATE ADENYLYLTRANSFERASE-RELATED"/>
    <property type="match status" value="1"/>
</dbReference>
<keyword evidence="6" id="KW-0067">ATP-binding</keyword>